<gene>
    <name evidence="1" type="ORF">WMO29_11470</name>
</gene>
<protein>
    <submittedName>
        <fullName evidence="1">Cyclic-di-AMP receptor</fullName>
    </submittedName>
</protein>
<comment type="caution">
    <text evidence="1">The sequence shown here is derived from an EMBL/GenBank/DDBJ whole genome shotgun (WGS) entry which is preliminary data.</text>
</comment>
<accession>A0ABV1FJ65</accession>
<reference evidence="1 2" key="1">
    <citation type="submission" date="2024-03" db="EMBL/GenBank/DDBJ databases">
        <title>Human intestinal bacterial collection.</title>
        <authorList>
            <person name="Pauvert C."/>
            <person name="Hitch T.C.A."/>
            <person name="Clavel T."/>
        </authorList>
    </citation>
    <scope>NUCLEOTIDE SEQUENCE [LARGE SCALE GENOMIC DNA]</scope>
    <source>
        <strain evidence="1 2">CLA-AA-H132</strain>
    </source>
</reference>
<dbReference type="InterPro" id="IPR011322">
    <property type="entry name" value="N-reg_PII-like_a/b"/>
</dbReference>
<dbReference type="InterPro" id="IPR010375">
    <property type="entry name" value="CdAMP_rec"/>
</dbReference>
<dbReference type="PANTHER" id="PTHR38456">
    <property type="entry name" value="CYCLIC DI-AMP RECEPTOR A"/>
    <property type="match status" value="1"/>
</dbReference>
<evidence type="ECO:0000313" key="2">
    <source>
        <dbReference type="Proteomes" id="UP001438008"/>
    </source>
</evidence>
<sequence>MKLMMVIVQDQDYAKLATRLIQNQIRATKFETSGLYSNKKNVTLFICVEEEQQERILTYIQESCTERKEICEVWEYNGNMMVQAEKTLKIGGATVFISEVNQIMKF</sequence>
<organism evidence="1 2">
    <name type="scientific">Laedolimicola intestinihominis</name>
    <dbReference type="NCBI Taxonomy" id="3133166"/>
    <lineage>
        <taxon>Bacteria</taxon>
        <taxon>Bacillati</taxon>
        <taxon>Bacillota</taxon>
        <taxon>Clostridia</taxon>
        <taxon>Lachnospirales</taxon>
        <taxon>Lachnospiraceae</taxon>
        <taxon>Laedolimicola</taxon>
    </lineage>
</organism>
<keyword evidence="1" id="KW-0675">Receptor</keyword>
<dbReference type="RefSeq" id="WP_349164876.1">
    <property type="nucleotide sequence ID" value="NZ_JBBMFE010000011.1"/>
</dbReference>
<dbReference type="Gene3D" id="3.30.70.120">
    <property type="match status" value="1"/>
</dbReference>
<evidence type="ECO:0000313" key="1">
    <source>
        <dbReference type="EMBL" id="MEQ2473098.1"/>
    </source>
</evidence>
<dbReference type="InterPro" id="IPR015867">
    <property type="entry name" value="N-reg_PII/ATP_PRibTrfase_C"/>
</dbReference>
<dbReference type="EMBL" id="JBBMFE010000011">
    <property type="protein sequence ID" value="MEQ2473098.1"/>
    <property type="molecule type" value="Genomic_DNA"/>
</dbReference>
<keyword evidence="2" id="KW-1185">Reference proteome</keyword>
<dbReference type="Pfam" id="PF06153">
    <property type="entry name" value="CdAMP_rec"/>
    <property type="match status" value="1"/>
</dbReference>
<dbReference type="PANTHER" id="PTHR38456:SF1">
    <property type="entry name" value="CYCLIC DI-AMP RECEPTOR A"/>
    <property type="match status" value="1"/>
</dbReference>
<dbReference type="SUPFAM" id="SSF54913">
    <property type="entry name" value="GlnB-like"/>
    <property type="match status" value="1"/>
</dbReference>
<dbReference type="Proteomes" id="UP001438008">
    <property type="component" value="Unassembled WGS sequence"/>
</dbReference>
<name>A0ABV1FJ65_9FIRM</name>
<proteinExistence type="predicted"/>